<proteinExistence type="inferred from homology"/>
<comment type="cofactor">
    <cofactor evidence="1">
        <name>Mg(2+)</name>
        <dbReference type="ChEBI" id="CHEBI:18420"/>
    </cofactor>
</comment>
<evidence type="ECO:0000256" key="7">
    <source>
        <dbReference type="ARBA" id="ARBA00022737"/>
    </source>
</evidence>
<evidence type="ECO:0000256" key="4">
    <source>
        <dbReference type="ARBA" id="ARBA00012702"/>
    </source>
</evidence>
<reference evidence="14" key="1">
    <citation type="submission" date="2021-10" db="EMBL/GenBank/DDBJ databases">
        <title>Tropical sea cucumber genome reveals ecological adaptation and Cuvierian tubules defense mechanism.</title>
        <authorList>
            <person name="Chen T."/>
        </authorList>
    </citation>
    <scope>NUCLEOTIDE SEQUENCE</scope>
    <source>
        <strain evidence="14">Nanhai2018</strain>
        <tissue evidence="14">Muscle</tissue>
    </source>
</reference>
<dbReference type="AlphaFoldDB" id="A0A9Q1BHE7"/>
<organism evidence="14 15">
    <name type="scientific">Holothuria leucospilota</name>
    <name type="common">Black long sea cucumber</name>
    <name type="synonym">Mertensiothuria leucospilota</name>
    <dbReference type="NCBI Taxonomy" id="206669"/>
    <lineage>
        <taxon>Eukaryota</taxon>
        <taxon>Metazoa</taxon>
        <taxon>Echinodermata</taxon>
        <taxon>Eleutherozoa</taxon>
        <taxon>Echinozoa</taxon>
        <taxon>Holothuroidea</taxon>
        <taxon>Aspidochirotacea</taxon>
        <taxon>Aspidochirotida</taxon>
        <taxon>Holothuriidae</taxon>
        <taxon>Holothuria</taxon>
    </lineage>
</organism>
<evidence type="ECO:0000256" key="13">
    <source>
        <dbReference type="ARBA" id="ARBA00043219"/>
    </source>
</evidence>
<dbReference type="GO" id="GO:0004660">
    <property type="term" value="F:protein farnesyltransferase activity"/>
    <property type="evidence" value="ECO:0007669"/>
    <property type="project" value="UniProtKB-EC"/>
</dbReference>
<keyword evidence="8" id="KW-0460">Magnesium</keyword>
<dbReference type="SUPFAM" id="SSF48439">
    <property type="entry name" value="Protein prenylyltransferase"/>
    <property type="match status" value="1"/>
</dbReference>
<evidence type="ECO:0000256" key="12">
    <source>
        <dbReference type="ARBA" id="ARBA00043086"/>
    </source>
</evidence>
<keyword evidence="15" id="KW-1185">Reference proteome</keyword>
<dbReference type="PANTHER" id="PTHR11129">
    <property type="entry name" value="PROTEIN FARNESYLTRANSFERASE ALPHA SUBUNIT/RAB GERANYLGERANYL TRANSFERASE ALPHA SUBUNIT"/>
    <property type="match status" value="1"/>
</dbReference>
<evidence type="ECO:0000256" key="8">
    <source>
        <dbReference type="ARBA" id="ARBA00022842"/>
    </source>
</evidence>
<dbReference type="GO" id="GO:0004662">
    <property type="term" value="F:CAAX-protein geranylgeranyltransferase activity"/>
    <property type="evidence" value="ECO:0007669"/>
    <property type="project" value="UniProtKB-EC"/>
</dbReference>
<evidence type="ECO:0000313" key="15">
    <source>
        <dbReference type="Proteomes" id="UP001152320"/>
    </source>
</evidence>
<dbReference type="PANTHER" id="PTHR11129:SF1">
    <property type="entry name" value="PROTEIN FARNESYLTRANSFERASE_GERANYLGERANYLTRANSFERASE TYPE-1 SUBUNIT ALPHA"/>
    <property type="match status" value="1"/>
</dbReference>
<keyword evidence="6" id="KW-0808">Transferase</keyword>
<keyword evidence="7" id="KW-0677">Repeat</keyword>
<dbReference type="GO" id="GO:0005953">
    <property type="term" value="C:CAAX-protein geranylgeranyltransferase complex"/>
    <property type="evidence" value="ECO:0007669"/>
    <property type="project" value="TreeGrafter"/>
</dbReference>
<dbReference type="EC" id="2.5.1.58" evidence="4"/>
<sequence>MAADDDVESSSEEIYVFFKDRPEWKDVVPVQQDDGPHAVVRIAYSERFQDVYDYFRAVLKSNEMSERAFELTTEATELNPANYTVWHYRRELLKALNKDLAAELEYISEVIQDHPKNYQVWHHRRVLVEWMNNADKELDFTSLILRLDAKNYHAWSHRQWVIQTFNFWDGELEFVDNLLDEDLRNNSAWNQRYFVISNTTEFDDATLAHEVTYTKGFIQKAPNNESSWNYLKGILSTKDKMYDFPGLEEFCQMMYNKNIKSPYLLAFMIDLCEDKLESAESDAATLTKATELCNLLAETIDPIRRKYWNYFKRKLTMRFGQEQTG</sequence>
<dbReference type="GO" id="GO:0005965">
    <property type="term" value="C:protein farnesyltransferase complex"/>
    <property type="evidence" value="ECO:0007669"/>
    <property type="project" value="TreeGrafter"/>
</dbReference>
<dbReference type="InterPro" id="IPR002088">
    <property type="entry name" value="Prenyl_trans_a"/>
</dbReference>
<comment type="caution">
    <text evidence="14">The sequence shown here is derived from an EMBL/GenBank/DDBJ whole genome shotgun (WGS) entry which is preliminary data.</text>
</comment>
<evidence type="ECO:0000256" key="11">
    <source>
        <dbReference type="ARBA" id="ARBA00042436"/>
    </source>
</evidence>
<evidence type="ECO:0000256" key="1">
    <source>
        <dbReference type="ARBA" id="ARBA00001946"/>
    </source>
</evidence>
<dbReference type="Pfam" id="PF01239">
    <property type="entry name" value="PPTA"/>
    <property type="match status" value="5"/>
</dbReference>
<dbReference type="Gene3D" id="1.25.40.120">
    <property type="entry name" value="Protein prenylyltransferase"/>
    <property type="match status" value="1"/>
</dbReference>
<name>A0A9Q1BHE7_HOLLE</name>
<dbReference type="PROSITE" id="PS51147">
    <property type="entry name" value="PFTA"/>
    <property type="match status" value="5"/>
</dbReference>
<evidence type="ECO:0000256" key="5">
    <source>
        <dbReference type="ARBA" id="ARBA00022602"/>
    </source>
</evidence>
<dbReference type="EC" id="2.5.1.59" evidence="3"/>
<evidence type="ECO:0000256" key="9">
    <source>
        <dbReference type="ARBA" id="ARBA00040965"/>
    </source>
</evidence>
<dbReference type="OrthoDB" id="272289at2759"/>
<evidence type="ECO:0000313" key="14">
    <source>
        <dbReference type="EMBL" id="KAJ8026043.1"/>
    </source>
</evidence>
<dbReference type="EMBL" id="JAIZAY010000017">
    <property type="protein sequence ID" value="KAJ8026043.1"/>
    <property type="molecule type" value="Genomic_DNA"/>
</dbReference>
<dbReference type="Proteomes" id="UP001152320">
    <property type="component" value="Chromosome 17"/>
</dbReference>
<evidence type="ECO:0000256" key="3">
    <source>
        <dbReference type="ARBA" id="ARBA00012700"/>
    </source>
</evidence>
<protein>
    <recommendedName>
        <fullName evidence="9">Protein farnesyltransferase/geranylgeranyltransferase type-1 subunit alpha</fullName>
        <ecNumber evidence="4">2.5.1.58</ecNumber>
        <ecNumber evidence="3">2.5.1.59</ecNumber>
    </recommendedName>
    <alternativeName>
        <fullName evidence="12">CAAX farnesyltransferase subunit alpha</fullName>
    </alternativeName>
    <alternativeName>
        <fullName evidence="11">FTase-alpha</fullName>
    </alternativeName>
    <alternativeName>
        <fullName evidence="10">Ras proteins prenyltransferase subunit alpha</fullName>
    </alternativeName>
    <alternativeName>
        <fullName evidence="13">Type I protein geranyl-geranyltransferase subunit alpha</fullName>
    </alternativeName>
</protein>
<evidence type="ECO:0000256" key="2">
    <source>
        <dbReference type="ARBA" id="ARBA00006734"/>
    </source>
</evidence>
<evidence type="ECO:0000256" key="6">
    <source>
        <dbReference type="ARBA" id="ARBA00022679"/>
    </source>
</evidence>
<evidence type="ECO:0000256" key="10">
    <source>
        <dbReference type="ARBA" id="ARBA00041392"/>
    </source>
</evidence>
<comment type="similarity">
    <text evidence="2">Belongs to the protein prenyltransferase subunit alpha family.</text>
</comment>
<gene>
    <name evidence="14" type="ORF">HOLleu_33777</name>
</gene>
<accession>A0A9Q1BHE7</accession>
<keyword evidence="5" id="KW-0637">Prenyltransferase</keyword>